<reference evidence="1" key="1">
    <citation type="submission" date="2011-02" db="EMBL/GenBank/DDBJ databases">
        <title>The genome of the leaf-cutting ant Acromyrmex echinatior suggests key adaptations to social evolution and fungus farming.</title>
        <authorList>
            <person name="Nygaard S."/>
            <person name="Zhang G."/>
        </authorList>
    </citation>
    <scope>NUCLEOTIDE SEQUENCE</scope>
</reference>
<name>F4X1M8_ACREC</name>
<dbReference type="AlphaFoldDB" id="F4X1M8"/>
<dbReference type="InParanoid" id="F4X1M8"/>
<keyword evidence="2" id="KW-1185">Reference proteome</keyword>
<sequence>MTVTFNDVEELGKRCDRLPTDFKIGDVRRMTSGMGSCWVRRPVDAGKKLINGGTTDHRRVVQLQGGDATCARPPILQMLGGHVQSKCTSLEEIRIPKLQNTSLTRGEAARDTYLQDDATSQKNNQIKTFTKKTAI</sequence>
<gene>
    <name evidence="1" type="ORF">G5I_12193</name>
</gene>
<proteinExistence type="predicted"/>
<evidence type="ECO:0000313" key="1">
    <source>
        <dbReference type="EMBL" id="EGI59642.1"/>
    </source>
</evidence>
<accession>F4X1M8</accession>
<dbReference type="Proteomes" id="UP000007755">
    <property type="component" value="Unassembled WGS sequence"/>
</dbReference>
<organism evidence="2">
    <name type="scientific">Acromyrmex echinatior</name>
    <name type="common">Panamanian leafcutter ant</name>
    <name type="synonym">Acromyrmex octospinosus echinatior</name>
    <dbReference type="NCBI Taxonomy" id="103372"/>
    <lineage>
        <taxon>Eukaryota</taxon>
        <taxon>Metazoa</taxon>
        <taxon>Ecdysozoa</taxon>
        <taxon>Arthropoda</taxon>
        <taxon>Hexapoda</taxon>
        <taxon>Insecta</taxon>
        <taxon>Pterygota</taxon>
        <taxon>Neoptera</taxon>
        <taxon>Endopterygota</taxon>
        <taxon>Hymenoptera</taxon>
        <taxon>Apocrita</taxon>
        <taxon>Aculeata</taxon>
        <taxon>Formicoidea</taxon>
        <taxon>Formicidae</taxon>
        <taxon>Myrmicinae</taxon>
        <taxon>Acromyrmex</taxon>
    </lineage>
</organism>
<evidence type="ECO:0000313" key="2">
    <source>
        <dbReference type="Proteomes" id="UP000007755"/>
    </source>
</evidence>
<dbReference type="EMBL" id="GL888537">
    <property type="protein sequence ID" value="EGI59642.1"/>
    <property type="molecule type" value="Genomic_DNA"/>
</dbReference>
<protein>
    <submittedName>
        <fullName evidence="1">Uncharacterized protein</fullName>
    </submittedName>
</protein>